<evidence type="ECO:0000313" key="2">
    <source>
        <dbReference type="EMBL" id="CAI9715551.1"/>
    </source>
</evidence>
<dbReference type="Proteomes" id="UP001162480">
    <property type="component" value="Chromosome 1"/>
</dbReference>
<evidence type="ECO:0000256" key="1">
    <source>
        <dbReference type="SAM" id="MobiDB-lite"/>
    </source>
</evidence>
<feature type="region of interest" description="Disordered" evidence="1">
    <location>
        <begin position="1"/>
        <end position="61"/>
    </location>
</feature>
<dbReference type="EMBL" id="OX597814">
    <property type="protein sequence ID" value="CAI9715551.1"/>
    <property type="molecule type" value="Genomic_DNA"/>
</dbReference>
<gene>
    <name evidence="2" type="ORF">OCTVUL_1B019165</name>
</gene>
<dbReference type="AlphaFoldDB" id="A0AA36EVB4"/>
<name>A0AA36EVB4_OCTVU</name>
<reference evidence="2" key="1">
    <citation type="submission" date="2023-08" db="EMBL/GenBank/DDBJ databases">
        <authorList>
            <person name="Alioto T."/>
            <person name="Alioto T."/>
            <person name="Gomez Garrido J."/>
        </authorList>
    </citation>
    <scope>NUCLEOTIDE SEQUENCE</scope>
</reference>
<organism evidence="2 3">
    <name type="scientific">Octopus vulgaris</name>
    <name type="common">Common octopus</name>
    <dbReference type="NCBI Taxonomy" id="6645"/>
    <lineage>
        <taxon>Eukaryota</taxon>
        <taxon>Metazoa</taxon>
        <taxon>Spiralia</taxon>
        <taxon>Lophotrochozoa</taxon>
        <taxon>Mollusca</taxon>
        <taxon>Cephalopoda</taxon>
        <taxon>Coleoidea</taxon>
        <taxon>Octopodiformes</taxon>
        <taxon>Octopoda</taxon>
        <taxon>Incirrata</taxon>
        <taxon>Octopodidae</taxon>
        <taxon>Octopus</taxon>
    </lineage>
</organism>
<sequence>MQEKVQTGGQRLDKNSTQKEKDNKKGEMEKSKEEQIDAGNIPTDVTVGLNADKKPHEEQSRSYILPTSKELAIFIPNNLDEEMNCSERVVVTKFRADNNQKSSQILSDSHRSYDPMMYPYFLSSGLDGWDLGLMNENGNRQISIDQFYCYRIMKRTGSTNLLQLGQNDYSTVFLGLPAAIDDLRMHTVLLHKFRWIQMRKKYSKLTSIC</sequence>
<proteinExistence type="predicted"/>
<evidence type="ECO:0000313" key="3">
    <source>
        <dbReference type="Proteomes" id="UP001162480"/>
    </source>
</evidence>
<feature type="compositionally biased region" description="Basic and acidic residues" evidence="1">
    <location>
        <begin position="51"/>
        <end position="60"/>
    </location>
</feature>
<keyword evidence="3" id="KW-1185">Reference proteome</keyword>
<protein>
    <submittedName>
        <fullName evidence="2">Uncharacterized protein</fullName>
    </submittedName>
</protein>
<feature type="compositionally biased region" description="Basic and acidic residues" evidence="1">
    <location>
        <begin position="11"/>
        <end position="35"/>
    </location>
</feature>
<accession>A0AA36EVB4</accession>